<dbReference type="AlphaFoldDB" id="A0A2S0M5X1"/>
<dbReference type="Proteomes" id="UP000238358">
    <property type="component" value="Chromosome"/>
</dbReference>
<dbReference type="Pfam" id="PF05893">
    <property type="entry name" value="LuxC"/>
    <property type="match status" value="1"/>
</dbReference>
<dbReference type="OrthoDB" id="580775at2"/>
<dbReference type="GeneID" id="97491284"/>
<name>A0A2S0M5X1_MEGEL</name>
<organism evidence="2 3">
    <name type="scientific">Megasphaera elsdenii</name>
    <dbReference type="NCBI Taxonomy" id="907"/>
    <lineage>
        <taxon>Bacteria</taxon>
        <taxon>Bacillati</taxon>
        <taxon>Bacillota</taxon>
        <taxon>Negativicutes</taxon>
        <taxon>Veillonellales</taxon>
        <taxon>Veillonellaceae</taxon>
        <taxon>Megasphaera</taxon>
    </lineage>
</organism>
<proteinExistence type="predicted"/>
<keyword evidence="1" id="KW-0521">NADP</keyword>
<dbReference type="EMBL" id="CP027569">
    <property type="protein sequence ID" value="AVO26841.1"/>
    <property type="molecule type" value="Genomic_DNA"/>
</dbReference>
<reference evidence="2 3" key="1">
    <citation type="journal article" date="2018" name="Genome Announc.">
        <title>Complete genomes of two Megasphaera elsdenii strains, NCIMB 702410 and ATCC 25940.</title>
        <authorList>
            <person name="Hatmaker E.A."/>
            <person name="O'Dell K."/>
            <person name="Riley L.A."/>
            <person name="Klingeman D.M."/>
            <person name="Guss A.M."/>
        </authorList>
    </citation>
    <scope>NUCLEOTIDE SEQUENCE [LARGE SCALE GENOMIC DNA]</scope>
    <source>
        <strain evidence="2 3">NCIMB702410</strain>
    </source>
</reference>
<protein>
    <submittedName>
        <fullName evidence="2">Long-chain-fatty-acyl-CoA reductase</fullName>
    </submittedName>
</protein>
<dbReference type="GO" id="GO:0008218">
    <property type="term" value="P:bioluminescence"/>
    <property type="evidence" value="ECO:0007669"/>
    <property type="project" value="InterPro"/>
</dbReference>
<evidence type="ECO:0000313" key="3">
    <source>
        <dbReference type="Proteomes" id="UP000238358"/>
    </source>
</evidence>
<dbReference type="RefSeq" id="WP_014015316.1">
    <property type="nucleotide sequence ID" value="NZ_CAUBZQ010000021.1"/>
</dbReference>
<evidence type="ECO:0000313" key="2">
    <source>
        <dbReference type="EMBL" id="AVO26841.1"/>
    </source>
</evidence>
<evidence type="ECO:0000256" key="1">
    <source>
        <dbReference type="ARBA" id="ARBA00022857"/>
    </source>
</evidence>
<gene>
    <name evidence="2" type="ORF">C6Y28_03995</name>
</gene>
<sequence length="396" mass="45637">MRTTKSFTILAGSIPEKIMPQQPFSPLTLQFCQDFAHQLQQRPIAKEEPDWAAFSFWLRPRKLESYRKLLTFPEKRLGRGLTFHIAPANMPTMFLYSLFISLLAGNANIVRLSPRLLPKVQPVCELLNTILNTQTYRSIKNMNVILTYGHDRKITDCFSKQCNSRIIWGGDKTILEIRKSPLSPMAIDIPFADRYSLAIVDSEYVANCSEDELKNAVHHFYLDTYEADQNACSSPRLLFWLEKKYGFFAIAQDRWWRAVTIEIQKYDLAAIKVSRKYAEAWTFAMHTPEISDFSYASNRLYVYTLDSLPKDITQLAGSFGQFFQYPIKNLKDIIPYMTAKVQTITTLHVDIQAFRAQLIEAGITGVDRVVPFGQAMDMDIIWDGRNLLDALTRIIR</sequence>
<accession>A0A2S0M5X1</accession>
<dbReference type="InterPro" id="IPR008670">
    <property type="entry name" value="CoA_reduct_LuxC"/>
</dbReference>
<dbReference type="GO" id="GO:0003995">
    <property type="term" value="F:acyl-CoA dehydrogenase activity"/>
    <property type="evidence" value="ECO:0007669"/>
    <property type="project" value="InterPro"/>
</dbReference>